<feature type="compositionally biased region" description="Low complexity" evidence="1">
    <location>
        <begin position="61"/>
        <end position="95"/>
    </location>
</feature>
<evidence type="ECO:0000313" key="4">
    <source>
        <dbReference type="Proteomes" id="UP001174691"/>
    </source>
</evidence>
<keyword evidence="2" id="KW-1133">Transmembrane helix</keyword>
<organism evidence="3 4">
    <name type="scientific">Coniochaeta hoffmannii</name>
    <dbReference type="NCBI Taxonomy" id="91930"/>
    <lineage>
        <taxon>Eukaryota</taxon>
        <taxon>Fungi</taxon>
        <taxon>Dikarya</taxon>
        <taxon>Ascomycota</taxon>
        <taxon>Pezizomycotina</taxon>
        <taxon>Sordariomycetes</taxon>
        <taxon>Sordariomycetidae</taxon>
        <taxon>Coniochaetales</taxon>
        <taxon>Coniochaetaceae</taxon>
        <taxon>Coniochaeta</taxon>
    </lineage>
</organism>
<keyword evidence="4" id="KW-1185">Reference proteome</keyword>
<evidence type="ECO:0000256" key="1">
    <source>
        <dbReference type="SAM" id="MobiDB-lite"/>
    </source>
</evidence>
<keyword evidence="2" id="KW-0472">Membrane</keyword>
<feature type="compositionally biased region" description="Basic residues" evidence="1">
    <location>
        <begin position="308"/>
        <end position="320"/>
    </location>
</feature>
<evidence type="ECO:0000313" key="3">
    <source>
        <dbReference type="EMBL" id="KAJ9149543.1"/>
    </source>
</evidence>
<dbReference type="Proteomes" id="UP001174691">
    <property type="component" value="Unassembled WGS sequence"/>
</dbReference>
<keyword evidence="2" id="KW-0812">Transmembrane</keyword>
<sequence length="320" mass="33813">MDDERRVVGNLICSFSVYPISGLRQLHEPAVGTFENGDLSSFPAILSEHLDAATEAYLATRTSQTSQASQTSQTSQAPPTSQTPQDTAPTTQVTASPASTPSNGGRLSPAIIGGIATGVVISLLVLAGVLFFCIRMHRRTRLGHSTPEAPELDGNEKSDGGPPRELHSDPKPAELGIYRHHESASGLSAFPVIQNIQELEAGDVQIQKSPGSAPAPAPALAVTEKRDLVLEGIASSPILAATPETNTRHTTTAVVSPDLESPHAQQAATGTIPKSSITEGPGSHAGTGHSLEDTELRSLEEEEERIRERKKRLLQRKGIA</sequence>
<name>A0AA38RW53_9PEZI</name>
<feature type="compositionally biased region" description="Polar residues" evidence="1">
    <location>
        <begin position="243"/>
        <end position="254"/>
    </location>
</feature>
<feature type="compositionally biased region" description="Polar residues" evidence="1">
    <location>
        <begin position="263"/>
        <end position="278"/>
    </location>
</feature>
<accession>A0AA38RW53</accession>
<feature type="compositionally biased region" description="Basic and acidic residues" evidence="1">
    <location>
        <begin position="290"/>
        <end position="307"/>
    </location>
</feature>
<gene>
    <name evidence="3" type="ORF">NKR19_g5673</name>
</gene>
<feature type="transmembrane region" description="Helical" evidence="2">
    <location>
        <begin position="110"/>
        <end position="134"/>
    </location>
</feature>
<dbReference type="Gene3D" id="1.20.5.510">
    <property type="entry name" value="Single helix bin"/>
    <property type="match status" value="1"/>
</dbReference>
<feature type="compositionally biased region" description="Basic and acidic residues" evidence="1">
    <location>
        <begin position="154"/>
        <end position="171"/>
    </location>
</feature>
<proteinExistence type="predicted"/>
<feature type="region of interest" description="Disordered" evidence="1">
    <location>
        <begin position="241"/>
        <end position="320"/>
    </location>
</feature>
<comment type="caution">
    <text evidence="3">The sequence shown here is derived from an EMBL/GenBank/DDBJ whole genome shotgun (WGS) entry which is preliminary data.</text>
</comment>
<reference evidence="3" key="1">
    <citation type="submission" date="2022-07" db="EMBL/GenBank/DDBJ databases">
        <title>Fungi with potential for degradation of polypropylene.</title>
        <authorList>
            <person name="Gostincar C."/>
        </authorList>
    </citation>
    <scope>NUCLEOTIDE SEQUENCE</scope>
    <source>
        <strain evidence="3">EXF-13287</strain>
    </source>
</reference>
<dbReference type="EMBL" id="JANBVN010000080">
    <property type="protein sequence ID" value="KAJ9149543.1"/>
    <property type="molecule type" value="Genomic_DNA"/>
</dbReference>
<feature type="compositionally biased region" description="Polar residues" evidence="1">
    <location>
        <begin position="96"/>
        <end position="105"/>
    </location>
</feature>
<protein>
    <recommendedName>
        <fullName evidence="5">Mid2 domain-containing protein</fullName>
    </recommendedName>
</protein>
<dbReference type="AlphaFoldDB" id="A0AA38RW53"/>
<evidence type="ECO:0000256" key="2">
    <source>
        <dbReference type="SAM" id="Phobius"/>
    </source>
</evidence>
<evidence type="ECO:0008006" key="5">
    <source>
        <dbReference type="Google" id="ProtNLM"/>
    </source>
</evidence>
<feature type="region of interest" description="Disordered" evidence="1">
    <location>
        <begin position="144"/>
        <end position="171"/>
    </location>
</feature>
<feature type="region of interest" description="Disordered" evidence="1">
    <location>
        <begin position="61"/>
        <end position="105"/>
    </location>
</feature>